<feature type="domain" description="HTH cro/C1-type" evidence="2">
    <location>
        <begin position="7"/>
        <end position="61"/>
    </location>
</feature>
<keyword evidence="1" id="KW-0238">DNA-binding</keyword>
<evidence type="ECO:0000259" key="2">
    <source>
        <dbReference type="PROSITE" id="PS50943"/>
    </source>
</evidence>
<dbReference type="SUPFAM" id="SSF47413">
    <property type="entry name" value="lambda repressor-like DNA-binding domains"/>
    <property type="match status" value="1"/>
</dbReference>
<organism evidence="3 4">
    <name type="scientific">Faecalibacterium langellae</name>
    <dbReference type="NCBI Taxonomy" id="3435293"/>
    <lineage>
        <taxon>Bacteria</taxon>
        <taxon>Bacillati</taxon>
        <taxon>Bacillota</taxon>
        <taxon>Clostridia</taxon>
        <taxon>Eubacteriales</taxon>
        <taxon>Oscillospiraceae</taxon>
        <taxon>Faecalibacterium</taxon>
    </lineage>
</organism>
<comment type="caution">
    <text evidence="3">The sequence shown here is derived from an EMBL/GenBank/DDBJ whole genome shotgun (WGS) entry which is preliminary data.</text>
</comment>
<dbReference type="Pfam" id="PF01381">
    <property type="entry name" value="HTH_3"/>
    <property type="match status" value="1"/>
</dbReference>
<dbReference type="SMART" id="SM00530">
    <property type="entry name" value="HTH_XRE"/>
    <property type="match status" value="1"/>
</dbReference>
<reference evidence="3 4" key="1">
    <citation type="journal article" date="2017" name="Front. Microbiol.">
        <title>New Insights into the Diversity of the Genus Faecalibacterium.</title>
        <authorList>
            <person name="Benevides L."/>
            <person name="Burman S."/>
            <person name="Martin R."/>
            <person name="Robert V."/>
            <person name="Thomas M."/>
            <person name="Miquel S."/>
            <person name="Chain F."/>
            <person name="Sokol H."/>
            <person name="Bermudez-Humaran L.G."/>
            <person name="Morrison M."/>
            <person name="Langella P."/>
            <person name="Azevedo V.A."/>
            <person name="Chatel J.M."/>
            <person name="Soares S."/>
        </authorList>
    </citation>
    <scope>NUCLEOTIDE SEQUENCE [LARGE SCALE GENOMIC DNA]</scope>
    <source>
        <strain evidence="4">CNCM I-4540</strain>
    </source>
</reference>
<sequence length="63" mass="7509">MSFQNNLRELRSEKRLTQQQLGEIFHVSRTTISNYETGKMEPSIKMILDISRYFEVSADWLLK</sequence>
<gene>
    <name evidence="3" type="ORF">CGS46_11460</name>
</gene>
<dbReference type="Gene3D" id="1.10.260.40">
    <property type="entry name" value="lambda repressor-like DNA-binding domains"/>
    <property type="match status" value="1"/>
</dbReference>
<dbReference type="PANTHER" id="PTHR46558">
    <property type="entry name" value="TRACRIPTIONAL REGULATORY PROTEIN-RELATED-RELATED"/>
    <property type="match status" value="1"/>
</dbReference>
<dbReference type="InterPro" id="IPR010982">
    <property type="entry name" value="Lambda_DNA-bd_dom_sf"/>
</dbReference>
<dbReference type="PROSITE" id="PS50943">
    <property type="entry name" value="HTH_CROC1"/>
    <property type="match status" value="1"/>
</dbReference>
<dbReference type="Proteomes" id="UP000220752">
    <property type="component" value="Unassembled WGS sequence"/>
</dbReference>
<evidence type="ECO:0000313" key="3">
    <source>
        <dbReference type="EMBL" id="PDX57977.1"/>
    </source>
</evidence>
<dbReference type="EMBL" id="NMTQ01000036">
    <property type="protein sequence ID" value="PDX57977.1"/>
    <property type="molecule type" value="Genomic_DNA"/>
</dbReference>
<dbReference type="PANTHER" id="PTHR46558:SF11">
    <property type="entry name" value="HTH-TYPE TRANSCRIPTIONAL REGULATOR XRE"/>
    <property type="match status" value="1"/>
</dbReference>
<dbReference type="CDD" id="cd00093">
    <property type="entry name" value="HTH_XRE"/>
    <property type="match status" value="1"/>
</dbReference>
<dbReference type="InterPro" id="IPR001387">
    <property type="entry name" value="Cro/C1-type_HTH"/>
</dbReference>
<keyword evidence="4" id="KW-1185">Reference proteome</keyword>
<evidence type="ECO:0000313" key="4">
    <source>
        <dbReference type="Proteomes" id="UP000220752"/>
    </source>
</evidence>
<proteinExistence type="predicted"/>
<protein>
    <recommendedName>
        <fullName evidence="2">HTH cro/C1-type domain-containing protein</fullName>
    </recommendedName>
</protein>
<evidence type="ECO:0000256" key="1">
    <source>
        <dbReference type="ARBA" id="ARBA00023125"/>
    </source>
</evidence>
<accession>A0A2A6Z9F6</accession>
<dbReference type="AlphaFoldDB" id="A0A2A6Z9F6"/>
<dbReference type="GO" id="GO:0003677">
    <property type="term" value="F:DNA binding"/>
    <property type="evidence" value="ECO:0007669"/>
    <property type="project" value="UniProtKB-KW"/>
</dbReference>
<name>A0A2A6Z9F6_9FIRM</name>